<evidence type="ECO:0000256" key="1">
    <source>
        <dbReference type="SAM" id="SignalP"/>
    </source>
</evidence>
<keyword evidence="1" id="KW-0732">Signal</keyword>
<protein>
    <submittedName>
        <fullName evidence="2">Tetratricopeptide repeat protein</fullName>
    </submittedName>
</protein>
<feature type="signal peptide" evidence="1">
    <location>
        <begin position="1"/>
        <end position="21"/>
    </location>
</feature>
<gene>
    <name evidence="2" type="ORF">ACFSE1_04970</name>
</gene>
<dbReference type="PANTHER" id="PTHR43628:SF1">
    <property type="entry name" value="CHITIN SYNTHASE REGULATORY FACTOR 2-RELATED"/>
    <property type="match status" value="1"/>
</dbReference>
<accession>A0ABW4M319</accession>
<dbReference type="PANTHER" id="PTHR43628">
    <property type="entry name" value="ACTIVATOR OF C KINASE PROTEIN 1-RELATED"/>
    <property type="match status" value="1"/>
</dbReference>
<feature type="chain" id="PRO_5047069608" evidence="1">
    <location>
        <begin position="22"/>
        <end position="313"/>
    </location>
</feature>
<dbReference type="Gene3D" id="1.25.40.10">
    <property type="entry name" value="Tetratricopeptide repeat domain"/>
    <property type="match status" value="1"/>
</dbReference>
<keyword evidence="3" id="KW-1185">Reference proteome</keyword>
<dbReference type="SMART" id="SM00671">
    <property type="entry name" value="SEL1"/>
    <property type="match status" value="3"/>
</dbReference>
<sequence>MTTRSSRLKTFASVCTGTVFAVGAMTASLSAQPSSDRIVSAAMQEQCDRMAGSPYDLNRNQAFSPVSIEQIDGAAVAACSIAFKETQNPRFAFQLGRALNKTEHADQAMSAYETAVNADYSAAKVNLGMLLGRLGDQESEFRMYSQAADAGNVLAAYNLGVAYRDGLGTRPDAAKAIHWFEFAAAHGDDTAAFNLGAIYDEGKLVPEDNQMAIAWYDVAAKRGSTDAMINLGLMYEAGEGIQANPERAAQLYADAASQGDTFGAQKLMEMQQAGLLPKTAPEDEPQVAANANGLDMLVLEDGDVVIPSTLLEI</sequence>
<dbReference type="EMBL" id="JBHUEQ010000004">
    <property type="protein sequence ID" value="MFD1744808.1"/>
    <property type="molecule type" value="Genomic_DNA"/>
</dbReference>
<evidence type="ECO:0000313" key="2">
    <source>
        <dbReference type="EMBL" id="MFD1744808.1"/>
    </source>
</evidence>
<proteinExistence type="predicted"/>
<dbReference type="RefSeq" id="WP_377397196.1">
    <property type="nucleotide sequence ID" value="NZ_JBHUEQ010000004.1"/>
</dbReference>
<dbReference type="Proteomes" id="UP001597322">
    <property type="component" value="Unassembled WGS sequence"/>
</dbReference>
<dbReference type="InterPro" id="IPR052945">
    <property type="entry name" value="Mitotic_Regulator"/>
</dbReference>
<reference evidence="3" key="1">
    <citation type="journal article" date="2019" name="Int. J. Syst. Evol. Microbiol.">
        <title>The Global Catalogue of Microorganisms (GCM) 10K type strain sequencing project: providing services to taxonomists for standard genome sequencing and annotation.</title>
        <authorList>
            <consortium name="The Broad Institute Genomics Platform"/>
            <consortium name="The Broad Institute Genome Sequencing Center for Infectious Disease"/>
            <person name="Wu L."/>
            <person name="Ma J."/>
        </authorList>
    </citation>
    <scope>NUCLEOTIDE SEQUENCE [LARGE SCALE GENOMIC DNA]</scope>
    <source>
        <strain evidence="3">CG52</strain>
    </source>
</reference>
<dbReference type="InterPro" id="IPR011990">
    <property type="entry name" value="TPR-like_helical_dom_sf"/>
</dbReference>
<organism evidence="2 3">
    <name type="scientific">Rhizobium helianthi</name>
    <dbReference type="NCBI Taxonomy" id="1132695"/>
    <lineage>
        <taxon>Bacteria</taxon>
        <taxon>Pseudomonadati</taxon>
        <taxon>Pseudomonadota</taxon>
        <taxon>Alphaproteobacteria</taxon>
        <taxon>Hyphomicrobiales</taxon>
        <taxon>Rhizobiaceae</taxon>
        <taxon>Rhizobium/Agrobacterium group</taxon>
        <taxon>Rhizobium</taxon>
    </lineage>
</organism>
<name>A0ABW4M319_9HYPH</name>
<dbReference type="SUPFAM" id="SSF81901">
    <property type="entry name" value="HCP-like"/>
    <property type="match status" value="1"/>
</dbReference>
<evidence type="ECO:0000313" key="3">
    <source>
        <dbReference type="Proteomes" id="UP001597322"/>
    </source>
</evidence>
<comment type="caution">
    <text evidence="2">The sequence shown here is derived from an EMBL/GenBank/DDBJ whole genome shotgun (WGS) entry which is preliminary data.</text>
</comment>
<dbReference type="Pfam" id="PF08238">
    <property type="entry name" value="Sel1"/>
    <property type="match status" value="4"/>
</dbReference>
<dbReference type="InterPro" id="IPR006597">
    <property type="entry name" value="Sel1-like"/>
</dbReference>